<dbReference type="OMA" id="SWEPIMT"/>
<dbReference type="OrthoDB" id="419711at2759"/>
<feature type="transmembrane region" description="Helical" evidence="1">
    <location>
        <begin position="119"/>
        <end position="138"/>
    </location>
</feature>
<evidence type="ECO:0000256" key="1">
    <source>
        <dbReference type="SAM" id="Phobius"/>
    </source>
</evidence>
<keyword evidence="1" id="KW-0472">Membrane</keyword>
<evidence type="ECO:0000313" key="3">
    <source>
        <dbReference type="Proteomes" id="UP000654075"/>
    </source>
</evidence>
<feature type="transmembrane region" description="Helical" evidence="1">
    <location>
        <begin position="159"/>
        <end position="182"/>
    </location>
</feature>
<sequence length="311" mass="35406">MGWPVAAVVVPLLSAGLVVVNALAFWLLRRGAERTTGGVAFPPPSSLDIVGTIWCTEDAPFGGRALLQAGANRRRQVRLLAFRLAVLIWMIFVQVLQWRQENSWRKALFYTVWNYHWQILFWACATTASASTILHGTAELPGTARIEYLSPRFRTVLGILFEVSLPMTFFVSIVLWGVLAPVAAENGKGWQVFTFYSYNQHALNTLCTLVEFCINRLLIVRHHMILVLVWSSIYCVFSWIQHAFTDFWPYFFLQLNFAALFWYALLLLLHVALFSAAVCASDWKRRKIGLAMGSHCDCDILRERSDIHSES</sequence>
<organism evidence="2 3">
    <name type="scientific">Polarella glacialis</name>
    <name type="common">Dinoflagellate</name>
    <dbReference type="NCBI Taxonomy" id="89957"/>
    <lineage>
        <taxon>Eukaryota</taxon>
        <taxon>Sar</taxon>
        <taxon>Alveolata</taxon>
        <taxon>Dinophyceae</taxon>
        <taxon>Suessiales</taxon>
        <taxon>Suessiaceae</taxon>
        <taxon>Polarella</taxon>
    </lineage>
</organism>
<reference evidence="2" key="1">
    <citation type="submission" date="2021-02" db="EMBL/GenBank/DDBJ databases">
        <authorList>
            <person name="Dougan E. K."/>
            <person name="Rhodes N."/>
            <person name="Thang M."/>
            <person name="Chan C."/>
        </authorList>
    </citation>
    <scope>NUCLEOTIDE SEQUENCE</scope>
</reference>
<comment type="caution">
    <text evidence="2">The sequence shown here is derived from an EMBL/GenBank/DDBJ whole genome shotgun (WGS) entry which is preliminary data.</text>
</comment>
<dbReference type="EMBL" id="CAJNNV010025371">
    <property type="protein sequence ID" value="CAE8614154.1"/>
    <property type="molecule type" value="Genomic_DNA"/>
</dbReference>
<proteinExistence type="predicted"/>
<feature type="transmembrane region" description="Helical" evidence="1">
    <location>
        <begin position="80"/>
        <end position="99"/>
    </location>
</feature>
<protein>
    <submittedName>
        <fullName evidence="2">Uncharacterized protein</fullName>
    </submittedName>
</protein>
<dbReference type="PANTHER" id="PTHR12242">
    <property type="entry name" value="OS02G0130600 PROTEIN-RELATED"/>
    <property type="match status" value="1"/>
</dbReference>
<feature type="transmembrane region" description="Helical" evidence="1">
    <location>
        <begin position="6"/>
        <end position="28"/>
    </location>
</feature>
<dbReference type="Proteomes" id="UP000654075">
    <property type="component" value="Unassembled WGS sequence"/>
</dbReference>
<evidence type="ECO:0000313" key="2">
    <source>
        <dbReference type="EMBL" id="CAE8614154.1"/>
    </source>
</evidence>
<feature type="transmembrane region" description="Helical" evidence="1">
    <location>
        <begin position="260"/>
        <end position="280"/>
    </location>
</feature>
<gene>
    <name evidence="2" type="ORF">PGLA1383_LOCUS31886</name>
</gene>
<feature type="transmembrane region" description="Helical" evidence="1">
    <location>
        <begin position="224"/>
        <end position="240"/>
    </location>
</feature>
<keyword evidence="3" id="KW-1185">Reference proteome</keyword>
<name>A0A813FL50_POLGL</name>
<dbReference type="PANTHER" id="PTHR12242:SF22">
    <property type="entry name" value="OS02G0130600 PROTEIN"/>
    <property type="match status" value="1"/>
</dbReference>
<dbReference type="AlphaFoldDB" id="A0A813FL50"/>
<feature type="transmembrane region" description="Helical" evidence="1">
    <location>
        <begin position="202"/>
        <end position="219"/>
    </location>
</feature>
<dbReference type="GO" id="GO:0016020">
    <property type="term" value="C:membrane"/>
    <property type="evidence" value="ECO:0007669"/>
    <property type="project" value="TreeGrafter"/>
</dbReference>
<accession>A0A813FL50</accession>
<keyword evidence="1" id="KW-0812">Transmembrane</keyword>
<keyword evidence="1" id="KW-1133">Transmembrane helix</keyword>